<organism evidence="4 5">
    <name type="scientific">Pseudonocardia oceani</name>
    <dbReference type="NCBI Taxonomy" id="2792013"/>
    <lineage>
        <taxon>Bacteria</taxon>
        <taxon>Bacillati</taxon>
        <taxon>Actinomycetota</taxon>
        <taxon>Actinomycetes</taxon>
        <taxon>Pseudonocardiales</taxon>
        <taxon>Pseudonocardiaceae</taxon>
        <taxon>Pseudonocardia</taxon>
    </lineage>
</organism>
<keyword evidence="3" id="KW-0732">Signal</keyword>
<feature type="region of interest" description="Disordered" evidence="1">
    <location>
        <begin position="25"/>
        <end position="52"/>
    </location>
</feature>
<dbReference type="EMBL" id="JADQDF010000001">
    <property type="protein sequence ID" value="MBW0127771.1"/>
    <property type="molecule type" value="Genomic_DNA"/>
</dbReference>
<evidence type="ECO:0008006" key="6">
    <source>
        <dbReference type="Google" id="ProtNLM"/>
    </source>
</evidence>
<name>A0ABS6U6B2_9PSEU</name>
<gene>
    <name evidence="4" type="ORF">I4I82_08735</name>
</gene>
<keyword evidence="2" id="KW-1133">Transmembrane helix</keyword>
<keyword evidence="2" id="KW-0812">Transmembrane</keyword>
<evidence type="ECO:0000256" key="1">
    <source>
        <dbReference type="SAM" id="MobiDB-lite"/>
    </source>
</evidence>
<dbReference type="RefSeq" id="WP_218595623.1">
    <property type="nucleotide sequence ID" value="NZ_JADQDF010000001.1"/>
</dbReference>
<sequence>MPPSPRRVLAPSVLGIALLLAWPAAASAQTPPPSPPPVTVAPVPATPGPTAAPTAVPAVPAAAPAEGGQVAVVPRGGAETGGGALAADDPAPALLGGALLVGLVGAAGAVGVARTRRGRG</sequence>
<evidence type="ECO:0000256" key="3">
    <source>
        <dbReference type="SAM" id="SignalP"/>
    </source>
</evidence>
<evidence type="ECO:0000256" key="2">
    <source>
        <dbReference type="SAM" id="Phobius"/>
    </source>
</evidence>
<proteinExistence type="predicted"/>
<feature type="transmembrane region" description="Helical" evidence="2">
    <location>
        <begin position="93"/>
        <end position="113"/>
    </location>
</feature>
<comment type="caution">
    <text evidence="4">The sequence shown here is derived from an EMBL/GenBank/DDBJ whole genome shotgun (WGS) entry which is preliminary data.</text>
</comment>
<feature type="compositionally biased region" description="Pro residues" evidence="1">
    <location>
        <begin position="30"/>
        <end position="47"/>
    </location>
</feature>
<reference evidence="4 5" key="1">
    <citation type="submission" date="2020-11" db="EMBL/GenBank/DDBJ databases">
        <title>Pseudonocardia abyssalis sp. nov. and Pseudonocardia oceani sp. nov., description and phylogenomic analysis of two novel actinomycetes isolated from the deep Southern Ocean.</title>
        <authorList>
            <person name="Parra J."/>
        </authorList>
    </citation>
    <scope>NUCLEOTIDE SEQUENCE [LARGE SCALE GENOMIC DNA]</scope>
    <source>
        <strain evidence="5">KRD185</strain>
    </source>
</reference>
<feature type="signal peptide" evidence="3">
    <location>
        <begin position="1"/>
        <end position="28"/>
    </location>
</feature>
<protein>
    <recommendedName>
        <fullName evidence="6">Tat pathway signal sequence domain protein</fullName>
    </recommendedName>
</protein>
<accession>A0ABS6U6B2</accession>
<dbReference type="Proteomes" id="UP000694300">
    <property type="component" value="Unassembled WGS sequence"/>
</dbReference>
<keyword evidence="2" id="KW-0472">Membrane</keyword>
<evidence type="ECO:0000313" key="5">
    <source>
        <dbReference type="Proteomes" id="UP000694300"/>
    </source>
</evidence>
<feature type="chain" id="PRO_5046660998" description="Tat pathway signal sequence domain protein" evidence="3">
    <location>
        <begin position="29"/>
        <end position="120"/>
    </location>
</feature>
<keyword evidence="5" id="KW-1185">Reference proteome</keyword>
<evidence type="ECO:0000313" key="4">
    <source>
        <dbReference type="EMBL" id="MBW0127771.1"/>
    </source>
</evidence>